<sequence>MFAPKIAGTLANLRSKNATVGSVGRPYIHDNNPNANMFFARAASLRESPNSATAAMVMPVRSTGCTANPASTSSTSPSLSSGLES</sequence>
<protein>
    <submittedName>
        <fullName evidence="2">Uncharacterized protein</fullName>
    </submittedName>
</protein>
<feature type="compositionally biased region" description="Low complexity" evidence="1">
    <location>
        <begin position="71"/>
        <end position="85"/>
    </location>
</feature>
<comment type="caution">
    <text evidence="2">The sequence shown here is derived from an EMBL/GenBank/DDBJ whole genome shotgun (WGS) entry which is preliminary data.</text>
</comment>
<dbReference type="EMBL" id="BAAAOR010000015">
    <property type="protein sequence ID" value="GAA1517292.1"/>
    <property type="molecule type" value="Genomic_DNA"/>
</dbReference>
<feature type="region of interest" description="Disordered" evidence="1">
    <location>
        <begin position="64"/>
        <end position="85"/>
    </location>
</feature>
<evidence type="ECO:0000313" key="2">
    <source>
        <dbReference type="EMBL" id="GAA1517292.1"/>
    </source>
</evidence>
<proteinExistence type="predicted"/>
<name>A0ABN2AEL9_9ACTN</name>
<evidence type="ECO:0000313" key="3">
    <source>
        <dbReference type="Proteomes" id="UP001500842"/>
    </source>
</evidence>
<gene>
    <name evidence="2" type="ORF">GCM10009788_21830</name>
</gene>
<evidence type="ECO:0000256" key="1">
    <source>
        <dbReference type="SAM" id="MobiDB-lite"/>
    </source>
</evidence>
<accession>A0ABN2AEL9</accession>
<dbReference type="Proteomes" id="UP001500842">
    <property type="component" value="Unassembled WGS sequence"/>
</dbReference>
<keyword evidence="3" id="KW-1185">Reference proteome</keyword>
<reference evidence="2 3" key="1">
    <citation type="journal article" date="2019" name="Int. J. Syst. Evol. Microbiol.">
        <title>The Global Catalogue of Microorganisms (GCM) 10K type strain sequencing project: providing services to taxonomists for standard genome sequencing and annotation.</title>
        <authorList>
            <consortium name="The Broad Institute Genomics Platform"/>
            <consortium name="The Broad Institute Genome Sequencing Center for Infectious Disease"/>
            <person name="Wu L."/>
            <person name="Ma J."/>
        </authorList>
    </citation>
    <scope>NUCLEOTIDE SEQUENCE [LARGE SCALE GENOMIC DNA]</scope>
    <source>
        <strain evidence="2 3">JCM 14942</strain>
    </source>
</reference>
<organism evidence="2 3">
    <name type="scientific">Nocardioides humi</name>
    <dbReference type="NCBI Taxonomy" id="449461"/>
    <lineage>
        <taxon>Bacteria</taxon>
        <taxon>Bacillati</taxon>
        <taxon>Actinomycetota</taxon>
        <taxon>Actinomycetes</taxon>
        <taxon>Propionibacteriales</taxon>
        <taxon>Nocardioidaceae</taxon>
        <taxon>Nocardioides</taxon>
    </lineage>
</organism>